<organism evidence="1 2">
    <name type="scientific">Roseiflexus castenholzii (strain DSM 13941 / HLO8)</name>
    <dbReference type="NCBI Taxonomy" id="383372"/>
    <lineage>
        <taxon>Bacteria</taxon>
        <taxon>Bacillati</taxon>
        <taxon>Chloroflexota</taxon>
        <taxon>Chloroflexia</taxon>
        <taxon>Chloroflexales</taxon>
        <taxon>Roseiflexineae</taxon>
        <taxon>Roseiflexaceae</taxon>
        <taxon>Roseiflexus</taxon>
    </lineage>
</organism>
<dbReference type="STRING" id="383372.Rcas_0227"/>
<accession>A7NFX6</accession>
<dbReference type="KEGG" id="rca:Rcas_0227"/>
<protein>
    <submittedName>
        <fullName evidence="1">Uncharacterized protein</fullName>
    </submittedName>
</protein>
<dbReference type="RefSeq" id="WP_011997765.1">
    <property type="nucleotide sequence ID" value="NC_009767.1"/>
</dbReference>
<name>A7NFX6_ROSCS</name>
<dbReference type="Proteomes" id="UP000000263">
    <property type="component" value="Chromosome"/>
</dbReference>
<proteinExistence type="predicted"/>
<sequence>MTRTRIPSQTFKLIISTASIAATLTGWALLAIQNPPAATATESFSQAPAVVAPPPAWLSEPPVIPTLPPLIAVAQPPESADIQPVAPAAGSAQPVAPAAPAPVVVANPPVLREVSAPLRVNPPVQAQRPAPVVVTRSSR</sequence>
<gene>
    <name evidence="1" type="ordered locus">Rcas_0227</name>
</gene>
<evidence type="ECO:0000313" key="2">
    <source>
        <dbReference type="Proteomes" id="UP000000263"/>
    </source>
</evidence>
<dbReference type="HOGENOM" id="CLU_1843606_0_0_0"/>
<evidence type="ECO:0000313" key="1">
    <source>
        <dbReference type="EMBL" id="ABU56360.1"/>
    </source>
</evidence>
<keyword evidence="2" id="KW-1185">Reference proteome</keyword>
<reference evidence="1 2" key="1">
    <citation type="submission" date="2007-08" db="EMBL/GenBank/DDBJ databases">
        <title>Complete sequence of Roseiflexus castenholzii DSM 13941.</title>
        <authorList>
            <consortium name="US DOE Joint Genome Institute"/>
            <person name="Copeland A."/>
            <person name="Lucas S."/>
            <person name="Lapidus A."/>
            <person name="Barry K."/>
            <person name="Glavina del Rio T."/>
            <person name="Dalin E."/>
            <person name="Tice H."/>
            <person name="Pitluck S."/>
            <person name="Thompson L.S."/>
            <person name="Brettin T."/>
            <person name="Bruce D."/>
            <person name="Detter J.C."/>
            <person name="Han C."/>
            <person name="Tapia R."/>
            <person name="Schmutz J."/>
            <person name="Larimer F."/>
            <person name="Land M."/>
            <person name="Hauser L."/>
            <person name="Kyrpides N."/>
            <person name="Mikhailova N."/>
            <person name="Bryant D.A."/>
            <person name="Hanada S."/>
            <person name="Tsukatani Y."/>
            <person name="Richardson P."/>
        </authorList>
    </citation>
    <scope>NUCLEOTIDE SEQUENCE [LARGE SCALE GENOMIC DNA]</scope>
    <source>
        <strain evidence="2">DSM 13941 / HLO8</strain>
    </source>
</reference>
<dbReference type="AlphaFoldDB" id="A7NFX6"/>
<dbReference type="EMBL" id="CP000804">
    <property type="protein sequence ID" value="ABU56360.1"/>
    <property type="molecule type" value="Genomic_DNA"/>
</dbReference>